<keyword evidence="3" id="KW-1003">Cell membrane</keyword>
<dbReference type="InterPro" id="IPR000297">
    <property type="entry name" value="PPIase_PpiC"/>
</dbReference>
<dbReference type="AlphaFoldDB" id="A0A7Z0BRX7"/>
<dbReference type="GO" id="GO:0003755">
    <property type="term" value="F:peptidyl-prolyl cis-trans isomerase activity"/>
    <property type="evidence" value="ECO:0007669"/>
    <property type="project" value="UniProtKB-KW"/>
</dbReference>
<evidence type="ECO:0000256" key="3">
    <source>
        <dbReference type="ARBA" id="ARBA00022475"/>
    </source>
</evidence>
<dbReference type="Proteomes" id="UP000522081">
    <property type="component" value="Unassembled WGS sequence"/>
</dbReference>
<keyword evidence="6" id="KW-1133">Transmembrane helix</keyword>
<dbReference type="GO" id="GO:0005886">
    <property type="term" value="C:plasma membrane"/>
    <property type="evidence" value="ECO:0007669"/>
    <property type="project" value="UniProtKB-SubCell"/>
</dbReference>
<dbReference type="PROSITE" id="PS50198">
    <property type="entry name" value="PPIC_PPIASE_2"/>
    <property type="match status" value="1"/>
</dbReference>
<proteinExistence type="inferred from homology"/>
<evidence type="ECO:0000256" key="10">
    <source>
        <dbReference type="ARBA" id="ARBA00031484"/>
    </source>
</evidence>
<comment type="subcellular location">
    <subcellularLocation>
        <location evidence="1">Cell inner membrane</location>
        <topology evidence="1">Single-pass type II membrane protein</topology>
        <orientation evidence="1">Periplasmic side</orientation>
    </subcellularLocation>
</comment>
<evidence type="ECO:0000256" key="14">
    <source>
        <dbReference type="PROSITE-ProRule" id="PRU00278"/>
    </source>
</evidence>
<dbReference type="Pfam" id="PF13145">
    <property type="entry name" value="Rotamase_2"/>
    <property type="match status" value="1"/>
</dbReference>
<dbReference type="RefSeq" id="WP_179406227.1">
    <property type="nucleotide sequence ID" value="NZ_BMGF01000001.1"/>
</dbReference>
<dbReference type="PANTHER" id="PTHR47529:SF1">
    <property type="entry name" value="PERIPLASMIC CHAPERONE PPID"/>
    <property type="match status" value="1"/>
</dbReference>
<evidence type="ECO:0000256" key="9">
    <source>
        <dbReference type="ARBA" id="ARBA00030642"/>
    </source>
</evidence>
<protein>
    <recommendedName>
        <fullName evidence="2">Parvulin-like PPIase</fullName>
    </recommendedName>
    <alternativeName>
        <fullName evidence="9">Peptidyl-prolyl cis-trans isomerase plp</fullName>
    </alternativeName>
    <alternativeName>
        <fullName evidence="12">Periplasmic chaperone PpiD</fullName>
    </alternativeName>
    <alternativeName>
        <fullName evidence="13">Periplasmic folding chaperone</fullName>
    </alternativeName>
    <alternativeName>
        <fullName evidence="10">Rotamase plp</fullName>
    </alternativeName>
</protein>
<evidence type="ECO:0000256" key="5">
    <source>
        <dbReference type="ARBA" id="ARBA00022692"/>
    </source>
</evidence>
<keyword evidence="14 16" id="KW-0413">Isomerase</keyword>
<dbReference type="Gene3D" id="3.10.50.40">
    <property type="match status" value="1"/>
</dbReference>
<dbReference type="InterPro" id="IPR052029">
    <property type="entry name" value="PpiD_chaperone"/>
</dbReference>
<keyword evidence="14" id="KW-0697">Rotamase</keyword>
<dbReference type="Pfam" id="PF13624">
    <property type="entry name" value="SurA_N_3"/>
    <property type="match status" value="1"/>
</dbReference>
<comment type="similarity">
    <text evidence="11">Belongs to the PpiD chaperone family.</text>
</comment>
<dbReference type="Gene3D" id="1.10.4030.10">
    <property type="entry name" value="Porin chaperone SurA, peptide-binding domain"/>
    <property type="match status" value="1"/>
</dbReference>
<dbReference type="SUPFAM" id="SSF54534">
    <property type="entry name" value="FKBP-like"/>
    <property type="match status" value="1"/>
</dbReference>
<feature type="domain" description="PpiC" evidence="15">
    <location>
        <begin position="272"/>
        <end position="360"/>
    </location>
</feature>
<keyword evidence="5" id="KW-0812">Transmembrane</keyword>
<reference evidence="16 17" key="1">
    <citation type="submission" date="2020-07" db="EMBL/GenBank/DDBJ databases">
        <title>Genomic Encyclopedia of Type Strains, Phase IV (KMG-IV): sequencing the most valuable type-strain genomes for metagenomic binning, comparative biology and taxonomic classification.</title>
        <authorList>
            <person name="Goeker M."/>
        </authorList>
    </citation>
    <scope>NUCLEOTIDE SEQUENCE [LARGE SCALE GENOMIC DNA]</scope>
    <source>
        <strain evidence="16 17">DSM 29043</strain>
    </source>
</reference>
<evidence type="ECO:0000259" key="15">
    <source>
        <dbReference type="PROSITE" id="PS50198"/>
    </source>
</evidence>
<name>A0A7Z0BRX7_9SPHN</name>
<evidence type="ECO:0000256" key="8">
    <source>
        <dbReference type="ARBA" id="ARBA00023186"/>
    </source>
</evidence>
<dbReference type="InterPro" id="IPR046357">
    <property type="entry name" value="PPIase_dom_sf"/>
</dbReference>
<dbReference type="SUPFAM" id="SSF109998">
    <property type="entry name" value="Triger factor/SurA peptide-binding domain-like"/>
    <property type="match status" value="1"/>
</dbReference>
<organism evidence="16 17">
    <name type="scientific">Novosphingobium marinum</name>
    <dbReference type="NCBI Taxonomy" id="1514948"/>
    <lineage>
        <taxon>Bacteria</taxon>
        <taxon>Pseudomonadati</taxon>
        <taxon>Pseudomonadota</taxon>
        <taxon>Alphaproteobacteria</taxon>
        <taxon>Sphingomonadales</taxon>
        <taxon>Sphingomonadaceae</taxon>
        <taxon>Novosphingobium</taxon>
    </lineage>
</organism>
<evidence type="ECO:0000313" key="16">
    <source>
        <dbReference type="EMBL" id="NYH94296.1"/>
    </source>
</evidence>
<dbReference type="InterPro" id="IPR027304">
    <property type="entry name" value="Trigger_fact/SurA_dom_sf"/>
</dbReference>
<keyword evidence="4" id="KW-0997">Cell inner membrane</keyword>
<evidence type="ECO:0000313" key="17">
    <source>
        <dbReference type="Proteomes" id="UP000522081"/>
    </source>
</evidence>
<sequence>MLQFFRKLFKTRLGAIIAIAFLVLIALAFASGDVANTGNFGGIAGGNRVATVGDDRIDTSTLSQAATSALERARQDNPRMSMEGFLAAGGLEQVLEDMIDRMAVAVFGRQNGIVASERLIDSEVAQLPVFQGPDGNFSQEIFDQAIRQRGISEKLVREDLRQGLIARQMIVPAAFGVVMPRELALRYASLLRETRQGAIAVLPSALFVPEQEPDEKALQAFYNENSERFIRPERRVIRYASFGPTALSEVPEPTDAEIAFRFNQNKERFAASESRALTQLVVPTEAAARAVIAEVTGGTSLEAAALEKGLATAELGTLSRDDLARQTSQAVANAAFSARSGALAAPARSGLGWHVIRVDSIDARPARTLDDAREVLAEEISAEKRRVAVTERLSEIEDGFDEGQNLSEVAQGLGIELQRTKPLLADGQVYLEAEEQAPEVLERVLETAFAMDAQEPQIAEVVPGETFVIFEVVDIAQSAVAPFAEIKDDVTSAYMLDRASSAARDAAVKVRDAVREGKTLQQAMAALETRLPPVQPVRMNREELTRMQQQRQQVAPPLALLFNMAEGTVKSIPAPDDRGWFVVSLDDIEPGKVEDGDPIVETARRELGSVAGNEYGAALRQAIRSQVGVEKNETGIDAVREQLSGGR</sequence>
<evidence type="ECO:0000256" key="2">
    <source>
        <dbReference type="ARBA" id="ARBA00018370"/>
    </source>
</evidence>
<dbReference type="EMBL" id="JACBZF010000001">
    <property type="protein sequence ID" value="NYH94296.1"/>
    <property type="molecule type" value="Genomic_DNA"/>
</dbReference>
<evidence type="ECO:0000256" key="13">
    <source>
        <dbReference type="ARBA" id="ARBA00042775"/>
    </source>
</evidence>
<dbReference type="PANTHER" id="PTHR47529">
    <property type="entry name" value="PEPTIDYL-PROLYL CIS-TRANS ISOMERASE D"/>
    <property type="match status" value="1"/>
</dbReference>
<evidence type="ECO:0000256" key="6">
    <source>
        <dbReference type="ARBA" id="ARBA00022989"/>
    </source>
</evidence>
<comment type="caution">
    <text evidence="16">The sequence shown here is derived from an EMBL/GenBank/DDBJ whole genome shotgun (WGS) entry which is preliminary data.</text>
</comment>
<gene>
    <name evidence="16" type="ORF">FHS75_000601</name>
</gene>
<evidence type="ECO:0000256" key="4">
    <source>
        <dbReference type="ARBA" id="ARBA00022519"/>
    </source>
</evidence>
<keyword evidence="8" id="KW-0143">Chaperone</keyword>
<keyword evidence="17" id="KW-1185">Reference proteome</keyword>
<evidence type="ECO:0000256" key="7">
    <source>
        <dbReference type="ARBA" id="ARBA00023136"/>
    </source>
</evidence>
<evidence type="ECO:0000256" key="12">
    <source>
        <dbReference type="ARBA" id="ARBA00040743"/>
    </source>
</evidence>
<keyword evidence="7" id="KW-0472">Membrane</keyword>
<evidence type="ECO:0000256" key="1">
    <source>
        <dbReference type="ARBA" id="ARBA00004382"/>
    </source>
</evidence>
<accession>A0A7Z0BRX7</accession>
<evidence type="ECO:0000256" key="11">
    <source>
        <dbReference type="ARBA" id="ARBA00038408"/>
    </source>
</evidence>